<dbReference type="GO" id="GO:0046872">
    <property type="term" value="F:metal ion binding"/>
    <property type="evidence" value="ECO:0007669"/>
    <property type="project" value="TreeGrafter"/>
</dbReference>
<dbReference type="PROSITE" id="PS51708">
    <property type="entry name" value="CHAD"/>
    <property type="match status" value="1"/>
</dbReference>
<dbReference type="SMART" id="SM01118">
    <property type="entry name" value="CYTH"/>
    <property type="match status" value="1"/>
</dbReference>
<dbReference type="PANTHER" id="PTHR39569:SF1">
    <property type="entry name" value="INORGANIC TRIPHOSPHATASE"/>
    <property type="match status" value="1"/>
</dbReference>
<dbReference type="SUPFAM" id="SSF55154">
    <property type="entry name" value="CYTH-like phosphatases"/>
    <property type="match status" value="1"/>
</dbReference>
<accession>A0A9E7ZPP5</accession>
<dbReference type="EMBL" id="CP102774">
    <property type="protein sequence ID" value="UZF88718.1"/>
    <property type="molecule type" value="Genomic_DNA"/>
</dbReference>
<dbReference type="CDD" id="cd07756">
    <property type="entry name" value="CYTH-like_Pase_CHAD"/>
    <property type="match status" value="1"/>
</dbReference>
<dbReference type="InterPro" id="IPR039013">
    <property type="entry name" value="YgiF"/>
</dbReference>
<dbReference type="AlphaFoldDB" id="A0A9E7ZPP5"/>
<reference evidence="3" key="1">
    <citation type="submission" date="2022-08" db="EMBL/GenBank/DDBJ databases">
        <title>Complete Genome Sequences of 2 Bosea sp. soil isolates.</title>
        <authorList>
            <person name="Alvarez Arevalo M."/>
            <person name="Sterndorff E.B."/>
            <person name="Faurdal D."/>
            <person name="Joergensen T.S."/>
            <person name="Weber T."/>
        </authorList>
    </citation>
    <scope>NUCLEOTIDE SEQUENCE</scope>
    <source>
        <strain evidence="3">NBC_00436</strain>
    </source>
</reference>
<dbReference type="InterPro" id="IPR007899">
    <property type="entry name" value="CHAD_dom"/>
</dbReference>
<dbReference type="Gene3D" id="2.40.320.10">
    <property type="entry name" value="Hypothetical Protein Pfu-838710-001"/>
    <property type="match status" value="1"/>
</dbReference>
<name>A0A9E7ZPP5_9HYPH</name>
<feature type="domain" description="CYTH" evidence="1">
    <location>
        <begin position="4"/>
        <end position="203"/>
    </location>
</feature>
<feature type="domain" description="CHAD" evidence="2">
    <location>
        <begin position="217"/>
        <end position="508"/>
    </location>
</feature>
<sequence>MRESMEVELKLTCDAAALAALPEMPRLETASAKVTDDLQSVYFDTTDRTLQRAGFVLRVRKTRDGYIQAAKASGDGLIERNEWEQAANGPSPDITALMKTPLAAVLGKKPRLKPLFTVLVERSTFSIEYGSSEIELALDRGRVMKRGANEDFVSEPVCEIELELKRGSPVHVFMLAREIAGFVPVRIGVESKAERGFKLDGLHIGLRKAGVVRLSANMSAAEALRSVAHACLRHMRLNEDLLLESRDPEALHRMRGAIRRLRSAFSLFNILLRDDPQFEAIKSDLRRLSAPLGKARNLDVFLTRTLPNEVGRHHEQNELLNIEKQLEIERTLAYAAVGERLRSDEWRMFCLDLVEWINVGKWLDTSDRDTRDSSVTSVASRLLDKRRRQVKKRGRNLANLDAAERHQLRIAAKKLRDGTEFFTALYSNKKARRFREFALALAAIQDALGSLNDIATGHDLLESLADSKVDRNVVFAAGLMAAEVDDAASGFLSDAIKARDTLIDARPFWR</sequence>
<dbReference type="PANTHER" id="PTHR39569">
    <property type="entry name" value="INORGANIC TRIPHOSPHATASE"/>
    <property type="match status" value="1"/>
</dbReference>
<dbReference type="PROSITE" id="PS51707">
    <property type="entry name" value="CYTH"/>
    <property type="match status" value="1"/>
</dbReference>
<dbReference type="InterPro" id="IPR023577">
    <property type="entry name" value="CYTH_domain"/>
</dbReference>
<dbReference type="SMART" id="SM00880">
    <property type="entry name" value="CHAD"/>
    <property type="match status" value="1"/>
</dbReference>
<dbReference type="InterPro" id="IPR033469">
    <property type="entry name" value="CYTH-like_dom_sf"/>
</dbReference>
<dbReference type="Gene3D" id="1.40.20.10">
    <property type="entry name" value="CHAD domain"/>
    <property type="match status" value="1"/>
</dbReference>
<organism evidence="3">
    <name type="scientific">Bosea sp. NBC_00436</name>
    <dbReference type="NCBI Taxonomy" id="2969620"/>
    <lineage>
        <taxon>Bacteria</taxon>
        <taxon>Pseudomonadati</taxon>
        <taxon>Pseudomonadota</taxon>
        <taxon>Alphaproteobacteria</taxon>
        <taxon>Hyphomicrobiales</taxon>
        <taxon>Boseaceae</taxon>
        <taxon>Bosea</taxon>
    </lineage>
</organism>
<gene>
    <name evidence="3" type="ORF">NWE54_07980</name>
</gene>
<evidence type="ECO:0000259" key="1">
    <source>
        <dbReference type="PROSITE" id="PS51707"/>
    </source>
</evidence>
<dbReference type="InterPro" id="IPR038186">
    <property type="entry name" value="CHAD_dom_sf"/>
</dbReference>
<protein>
    <submittedName>
        <fullName evidence="3">CHAD domain-containing protein</fullName>
    </submittedName>
</protein>
<evidence type="ECO:0000259" key="2">
    <source>
        <dbReference type="PROSITE" id="PS51708"/>
    </source>
</evidence>
<dbReference type="Pfam" id="PF05235">
    <property type="entry name" value="CHAD"/>
    <property type="match status" value="1"/>
</dbReference>
<proteinExistence type="predicted"/>
<dbReference type="Pfam" id="PF01928">
    <property type="entry name" value="CYTH"/>
    <property type="match status" value="1"/>
</dbReference>
<dbReference type="GO" id="GO:0050355">
    <property type="term" value="F:inorganic triphosphate phosphatase activity"/>
    <property type="evidence" value="ECO:0007669"/>
    <property type="project" value="InterPro"/>
</dbReference>
<evidence type="ECO:0000313" key="3">
    <source>
        <dbReference type="EMBL" id="UZF88718.1"/>
    </source>
</evidence>